<protein>
    <submittedName>
        <fullName evidence="1">Uncharacterized protein</fullName>
    </submittedName>
</protein>
<comment type="caution">
    <text evidence="1">The sequence shown here is derived from an EMBL/GenBank/DDBJ whole genome shotgun (WGS) entry which is preliminary data.</text>
</comment>
<proteinExistence type="predicted"/>
<dbReference type="EMBL" id="JANJYI010000006">
    <property type="protein sequence ID" value="KAK2644897.1"/>
    <property type="molecule type" value="Genomic_DNA"/>
</dbReference>
<gene>
    <name evidence="1" type="ORF">Ddye_020092</name>
</gene>
<name>A0AAD9WWC6_9ROSI</name>
<accession>A0AAD9WWC6</accession>
<keyword evidence="2" id="KW-1185">Reference proteome</keyword>
<dbReference type="AlphaFoldDB" id="A0AAD9WWC6"/>
<sequence>MKNDKNKTQWIGFWRPNRKGEYGDEEYLDNEEEDDGNIPVSTIKHQQGIEIEHEDQGWSPSLLLKLEQQRRRNSF</sequence>
<evidence type="ECO:0000313" key="1">
    <source>
        <dbReference type="EMBL" id="KAK2644897.1"/>
    </source>
</evidence>
<reference evidence="1" key="1">
    <citation type="journal article" date="2023" name="Plant J.">
        <title>Genome sequences and population genomics provide insights into the demographic history, inbreeding, and mutation load of two 'living fossil' tree species of Dipteronia.</title>
        <authorList>
            <person name="Feng Y."/>
            <person name="Comes H.P."/>
            <person name="Chen J."/>
            <person name="Zhu S."/>
            <person name="Lu R."/>
            <person name="Zhang X."/>
            <person name="Li P."/>
            <person name="Qiu J."/>
            <person name="Olsen K.M."/>
            <person name="Qiu Y."/>
        </authorList>
    </citation>
    <scope>NUCLEOTIDE SEQUENCE</scope>
    <source>
        <strain evidence="1">KIB01</strain>
    </source>
</reference>
<evidence type="ECO:0000313" key="2">
    <source>
        <dbReference type="Proteomes" id="UP001280121"/>
    </source>
</evidence>
<organism evidence="1 2">
    <name type="scientific">Dipteronia dyeriana</name>
    <dbReference type="NCBI Taxonomy" id="168575"/>
    <lineage>
        <taxon>Eukaryota</taxon>
        <taxon>Viridiplantae</taxon>
        <taxon>Streptophyta</taxon>
        <taxon>Embryophyta</taxon>
        <taxon>Tracheophyta</taxon>
        <taxon>Spermatophyta</taxon>
        <taxon>Magnoliopsida</taxon>
        <taxon>eudicotyledons</taxon>
        <taxon>Gunneridae</taxon>
        <taxon>Pentapetalae</taxon>
        <taxon>rosids</taxon>
        <taxon>malvids</taxon>
        <taxon>Sapindales</taxon>
        <taxon>Sapindaceae</taxon>
        <taxon>Hippocastanoideae</taxon>
        <taxon>Acereae</taxon>
        <taxon>Dipteronia</taxon>
    </lineage>
</organism>
<dbReference type="Proteomes" id="UP001280121">
    <property type="component" value="Unassembled WGS sequence"/>
</dbReference>